<dbReference type="Pfam" id="PF00018">
    <property type="entry name" value="SH3_1"/>
    <property type="match status" value="1"/>
</dbReference>
<dbReference type="GO" id="GO:0035091">
    <property type="term" value="F:phosphatidylinositol binding"/>
    <property type="evidence" value="ECO:0007669"/>
    <property type="project" value="InterPro"/>
</dbReference>
<comment type="similarity">
    <text evidence="2">Belongs to the sorting nexin family.</text>
</comment>
<feature type="compositionally biased region" description="Low complexity" evidence="7">
    <location>
        <begin position="108"/>
        <end position="121"/>
    </location>
</feature>
<evidence type="ECO:0000313" key="10">
    <source>
        <dbReference type="EMBL" id="LAC23988.1"/>
    </source>
</evidence>
<dbReference type="Gene3D" id="1.20.1270.60">
    <property type="entry name" value="Arfaptin homology (AH) domain/BAR domain"/>
    <property type="match status" value="1"/>
</dbReference>
<dbReference type="AlphaFoldDB" id="A0A6A7FZF0"/>
<dbReference type="InterPro" id="IPR027267">
    <property type="entry name" value="AH/BAR_dom_sf"/>
</dbReference>
<dbReference type="PANTHER" id="PTHR45827:SF1">
    <property type="entry name" value="SORTING NEXIN"/>
    <property type="match status" value="1"/>
</dbReference>
<dbReference type="GO" id="GO:0006897">
    <property type="term" value="P:endocytosis"/>
    <property type="evidence" value="ECO:0007669"/>
    <property type="project" value="TreeGrafter"/>
</dbReference>
<evidence type="ECO:0000256" key="2">
    <source>
        <dbReference type="ARBA" id="ARBA00010883"/>
    </source>
</evidence>
<feature type="domain" description="SH3" evidence="8">
    <location>
        <begin position="1"/>
        <end position="63"/>
    </location>
</feature>
<feature type="domain" description="PX" evidence="9">
    <location>
        <begin position="234"/>
        <end position="343"/>
    </location>
</feature>
<dbReference type="Gene3D" id="3.30.1520.10">
    <property type="entry name" value="Phox-like domain"/>
    <property type="match status" value="1"/>
</dbReference>
<dbReference type="InterPro" id="IPR036871">
    <property type="entry name" value="PX_dom_sf"/>
</dbReference>
<dbReference type="CDD" id="cd06862">
    <property type="entry name" value="PX_SNX9_18_like"/>
    <property type="match status" value="1"/>
</dbReference>
<dbReference type="GO" id="GO:0016197">
    <property type="term" value="P:endosomal transport"/>
    <property type="evidence" value="ECO:0007669"/>
    <property type="project" value="TreeGrafter"/>
</dbReference>
<accession>A0A6A7FZF0</accession>
<dbReference type="Pfam" id="PF00787">
    <property type="entry name" value="PX"/>
    <property type="match status" value="1"/>
</dbReference>
<keyword evidence="3 6" id="KW-0728">SH3 domain</keyword>
<evidence type="ECO:0000256" key="6">
    <source>
        <dbReference type="PROSITE-ProRule" id="PRU00192"/>
    </source>
</evidence>
<organism evidence="10">
    <name type="scientific">Hirondellea gigas</name>
    <dbReference type="NCBI Taxonomy" id="1518452"/>
    <lineage>
        <taxon>Eukaryota</taxon>
        <taxon>Metazoa</taxon>
        <taxon>Ecdysozoa</taxon>
        <taxon>Arthropoda</taxon>
        <taxon>Crustacea</taxon>
        <taxon>Multicrustacea</taxon>
        <taxon>Malacostraca</taxon>
        <taxon>Eumalacostraca</taxon>
        <taxon>Peracarida</taxon>
        <taxon>Amphipoda</taxon>
        <taxon>Amphilochidea</taxon>
        <taxon>Lysianassida</taxon>
        <taxon>Lysianassidira</taxon>
        <taxon>Lysianassoidea</taxon>
        <taxon>Lysianassidae</taxon>
        <taxon>Hirondellea</taxon>
    </lineage>
</organism>
<dbReference type="FunFam" id="3.30.1520.10:FF:000004">
    <property type="entry name" value="Sorting nexin"/>
    <property type="match status" value="1"/>
</dbReference>
<dbReference type="InterPro" id="IPR001683">
    <property type="entry name" value="PX_dom"/>
</dbReference>
<evidence type="ECO:0000256" key="4">
    <source>
        <dbReference type="ARBA" id="ARBA00023136"/>
    </source>
</evidence>
<name>A0A6A7FZF0_9CRUS</name>
<dbReference type="EMBL" id="IACT01004811">
    <property type="protein sequence ID" value="LAC23988.1"/>
    <property type="molecule type" value="mRNA"/>
</dbReference>
<dbReference type="GO" id="GO:0005886">
    <property type="term" value="C:plasma membrane"/>
    <property type="evidence" value="ECO:0007669"/>
    <property type="project" value="TreeGrafter"/>
</dbReference>
<dbReference type="SUPFAM" id="SSF64268">
    <property type="entry name" value="PX domain"/>
    <property type="match status" value="1"/>
</dbReference>
<dbReference type="Gene3D" id="2.30.30.40">
    <property type="entry name" value="SH3 Domains"/>
    <property type="match status" value="1"/>
</dbReference>
<evidence type="ECO:0000259" key="8">
    <source>
        <dbReference type="PROSITE" id="PS50002"/>
    </source>
</evidence>
<keyword evidence="5" id="KW-0968">Cytoplasmic vesicle</keyword>
<evidence type="ECO:0000256" key="5">
    <source>
        <dbReference type="ARBA" id="ARBA00023329"/>
    </source>
</evidence>
<dbReference type="GO" id="GO:0097320">
    <property type="term" value="P:plasma membrane tubulation"/>
    <property type="evidence" value="ECO:0007669"/>
    <property type="project" value="TreeGrafter"/>
</dbReference>
<keyword evidence="4" id="KW-0472">Membrane</keyword>
<evidence type="ECO:0000259" key="9">
    <source>
        <dbReference type="PROSITE" id="PS50195"/>
    </source>
</evidence>
<dbReference type="PANTHER" id="PTHR45827">
    <property type="entry name" value="SORTING NEXIN"/>
    <property type="match status" value="1"/>
</dbReference>
<dbReference type="Pfam" id="PF10456">
    <property type="entry name" value="BAR_3_WASP_bdg"/>
    <property type="match status" value="1"/>
</dbReference>
<comment type="subcellular location">
    <subcellularLocation>
        <location evidence="1">Cytoplasmic vesicle membrane</location>
    </subcellularLocation>
</comment>
<dbReference type="CDD" id="cd11763">
    <property type="entry name" value="SH3_SNX9_like"/>
    <property type="match status" value="1"/>
</dbReference>
<reference evidence="10" key="1">
    <citation type="submission" date="2017-11" db="EMBL/GenBank/DDBJ databases">
        <title>The sensing device of the deep-sea amphipod.</title>
        <authorList>
            <person name="Kobayashi H."/>
            <person name="Nagahama T."/>
            <person name="Arai W."/>
            <person name="Sasagawa Y."/>
            <person name="Umeda M."/>
            <person name="Hayashi T."/>
            <person name="Nikaido I."/>
            <person name="Watanabe H."/>
            <person name="Oguri K."/>
            <person name="Kitazato H."/>
            <person name="Fujioka K."/>
            <person name="Kido Y."/>
            <person name="Takami H."/>
        </authorList>
    </citation>
    <scope>NUCLEOTIDE SEQUENCE</scope>
    <source>
        <tissue evidence="10">Whole body</tissue>
    </source>
</reference>
<feature type="compositionally biased region" description="Polar residues" evidence="7">
    <location>
        <begin position="165"/>
        <end position="175"/>
    </location>
</feature>
<dbReference type="InterPro" id="IPR001452">
    <property type="entry name" value="SH3_domain"/>
</dbReference>
<dbReference type="InterPro" id="IPR036028">
    <property type="entry name" value="SH3-like_dom_sf"/>
</dbReference>
<dbReference type="GO" id="GO:0030659">
    <property type="term" value="C:cytoplasmic vesicle membrane"/>
    <property type="evidence" value="ECO:0007669"/>
    <property type="project" value="UniProtKB-SubCell"/>
</dbReference>
<evidence type="ECO:0000256" key="3">
    <source>
        <dbReference type="ARBA" id="ARBA00022443"/>
    </source>
</evidence>
<feature type="compositionally biased region" description="Acidic residues" evidence="7">
    <location>
        <begin position="127"/>
        <end position="141"/>
    </location>
</feature>
<evidence type="ECO:0000256" key="1">
    <source>
        <dbReference type="ARBA" id="ARBA00004156"/>
    </source>
</evidence>
<feature type="region of interest" description="Disordered" evidence="7">
    <location>
        <begin position="55"/>
        <end position="181"/>
    </location>
</feature>
<dbReference type="SMART" id="SM00312">
    <property type="entry name" value="PX"/>
    <property type="match status" value="1"/>
</dbReference>
<dbReference type="SUPFAM" id="SSF50044">
    <property type="entry name" value="SH3-domain"/>
    <property type="match status" value="1"/>
</dbReference>
<proteinExistence type="evidence at transcript level"/>
<dbReference type="PROSITE" id="PS50002">
    <property type="entry name" value="SH3"/>
    <property type="match status" value="1"/>
</dbReference>
<protein>
    <submittedName>
        <fullName evidence="10">Sorting nexin-18-like</fullName>
    </submittedName>
</protein>
<dbReference type="InterPro" id="IPR019497">
    <property type="entry name" value="Sorting_nexin_WASP-bd-dom"/>
</dbReference>
<evidence type="ECO:0000256" key="7">
    <source>
        <dbReference type="SAM" id="MobiDB-lite"/>
    </source>
</evidence>
<dbReference type="PROSITE" id="PS50195">
    <property type="entry name" value="PX"/>
    <property type="match status" value="1"/>
</dbReference>
<sequence>MAGIQVRVLYDFEAQPGSGELSLKEGELLTVVRQDVGDGWWEGTNNKGEAGLFPAAYTEESSSAPPSMPPPSLPPEYKPTAPGGGGGAAAAGSSMNPWDAWENANDVPAAATPTATQQSSSYKGQYDADDWDDDWDDDDSESGATGPLNNGAGGVMPHPAHHTLHTQQSDTTSISGKDGRGSVKKGFNRFSALAKSGVEDYLVGLTRVSVAESERVYIDSDAEGVHWRPRSSPLTCTISSPKKESKFHGMKSFIAYTITPSSTGVPVSRRYKHFDWLLERLQHKFPLTPIPPLPEKQIAGRFEDDLIEYRMTMLQSWLDRICRHPVLSQCQVFTHFIEAPNDEKAWKAGKRKAESDKLVGTNFYEAIQRPEESLELIITENRIEGQQQFFCRLDDAVKSLQSTCTDQTKKHQISYKKEYDKIAHSFVKLSRAFDTDPDNRAPHLTQALHHVGDTYTKIGSIFEEEPRHDWEPLGNLLYEYRGILDGFPQIITATKGALAKRRQLVRDAAEGKADQDQVEPMKQRSDTVAYALQAEVRNFDIERQKDFKLAITRFLTEQVSFYQKIADQLRDSLDKFKSVEG</sequence>
<dbReference type="PRINTS" id="PR00452">
    <property type="entry name" value="SH3DOMAIN"/>
</dbReference>
<feature type="compositionally biased region" description="Pro residues" evidence="7">
    <location>
        <begin position="66"/>
        <end position="77"/>
    </location>
</feature>
<dbReference type="SMART" id="SM00326">
    <property type="entry name" value="SH3"/>
    <property type="match status" value="1"/>
</dbReference>